<feature type="domain" description="Type II secretion system protein GspF" evidence="7">
    <location>
        <begin position="144"/>
        <end position="268"/>
    </location>
</feature>
<reference evidence="8 9" key="1">
    <citation type="submission" date="2016-10" db="EMBL/GenBank/DDBJ databases">
        <authorList>
            <person name="de Groot N.N."/>
        </authorList>
    </citation>
    <scope>NUCLEOTIDE SEQUENCE [LARGE SCALE GENOMIC DNA]</scope>
    <source>
        <strain evidence="8 9">DSM 23995</strain>
    </source>
</reference>
<evidence type="ECO:0000256" key="5">
    <source>
        <dbReference type="ARBA" id="ARBA00023136"/>
    </source>
</evidence>
<dbReference type="Gene3D" id="1.20.81.30">
    <property type="entry name" value="Type II secretion system (T2SS), domain F"/>
    <property type="match status" value="1"/>
</dbReference>
<dbReference type="PANTHER" id="PTHR35007:SF1">
    <property type="entry name" value="PILUS ASSEMBLY PROTEIN"/>
    <property type="match status" value="1"/>
</dbReference>
<evidence type="ECO:0000259" key="7">
    <source>
        <dbReference type="Pfam" id="PF00482"/>
    </source>
</evidence>
<dbReference type="InterPro" id="IPR018076">
    <property type="entry name" value="T2SS_GspF_dom"/>
</dbReference>
<evidence type="ECO:0000313" key="8">
    <source>
        <dbReference type="EMBL" id="SFE74220.1"/>
    </source>
</evidence>
<sequence length="310" mass="35102">MMLLYIVMGAAILSFMFFLYYMAKVYKAGKSRKRIQSWFDANDEEKRRSFLFVLGDRFDESVMAKELEKKLKQAAVPVKPSEYAAVCIVLFVVLWVISRAILELMFPIDFVISFLIVKAGSSIYIKTKREKRSEAFNQQLPDICRMLSNTVKAGLTMQQGIAMAGKELKAPAGPEFAKMSRQLSMGDSFERVIHRFIEQVDSREVKVMMNTVLIQRRIGGNLAEVMEMMAQTLEERGRVHKEMSAVTAESKYVAFILPILPIATAIMLNLFIPGFLNPLFTPLGLLLLLVFAVVLAISSYAIKKVTDIRV</sequence>
<dbReference type="PANTHER" id="PTHR35007">
    <property type="entry name" value="INTEGRAL MEMBRANE PROTEIN-RELATED"/>
    <property type="match status" value="1"/>
</dbReference>
<protein>
    <submittedName>
        <fullName evidence="8">Tight adherence protein B</fullName>
    </submittedName>
</protein>
<keyword evidence="9" id="KW-1185">Reference proteome</keyword>
<name>A0A1I2D2M2_9BACI</name>
<comment type="subcellular location">
    <subcellularLocation>
        <location evidence="1">Cell membrane</location>
        <topology evidence="1">Multi-pass membrane protein</topology>
    </subcellularLocation>
</comment>
<evidence type="ECO:0000256" key="2">
    <source>
        <dbReference type="ARBA" id="ARBA00022475"/>
    </source>
</evidence>
<dbReference type="STRING" id="930128.SAMN05192532_103330"/>
<dbReference type="AlphaFoldDB" id="A0A1I2D2M2"/>
<keyword evidence="4 6" id="KW-1133">Transmembrane helix</keyword>
<feature type="transmembrane region" description="Helical" evidence="6">
    <location>
        <begin position="80"/>
        <end position="98"/>
    </location>
</feature>
<evidence type="ECO:0000256" key="3">
    <source>
        <dbReference type="ARBA" id="ARBA00022692"/>
    </source>
</evidence>
<feature type="transmembrane region" description="Helical" evidence="6">
    <location>
        <begin position="6"/>
        <end position="23"/>
    </location>
</feature>
<organism evidence="8 9">
    <name type="scientific">Alteribacillus iranensis</name>
    <dbReference type="NCBI Taxonomy" id="930128"/>
    <lineage>
        <taxon>Bacteria</taxon>
        <taxon>Bacillati</taxon>
        <taxon>Bacillota</taxon>
        <taxon>Bacilli</taxon>
        <taxon>Bacillales</taxon>
        <taxon>Bacillaceae</taxon>
        <taxon>Alteribacillus</taxon>
    </lineage>
</organism>
<dbReference type="Pfam" id="PF00482">
    <property type="entry name" value="T2SSF"/>
    <property type="match status" value="1"/>
</dbReference>
<feature type="transmembrane region" description="Helical" evidence="6">
    <location>
        <begin position="252"/>
        <end position="276"/>
    </location>
</feature>
<keyword evidence="2" id="KW-1003">Cell membrane</keyword>
<keyword evidence="5 6" id="KW-0472">Membrane</keyword>
<proteinExistence type="predicted"/>
<dbReference type="GO" id="GO:0005886">
    <property type="term" value="C:plasma membrane"/>
    <property type="evidence" value="ECO:0007669"/>
    <property type="project" value="UniProtKB-SubCell"/>
</dbReference>
<evidence type="ECO:0000256" key="4">
    <source>
        <dbReference type="ARBA" id="ARBA00022989"/>
    </source>
</evidence>
<dbReference type="InterPro" id="IPR042094">
    <property type="entry name" value="T2SS_GspF_sf"/>
</dbReference>
<gene>
    <name evidence="8" type="ORF">SAMN05192532_103330</name>
</gene>
<dbReference type="RefSeq" id="WP_091660662.1">
    <property type="nucleotide sequence ID" value="NZ_FONT01000003.1"/>
</dbReference>
<accession>A0A1I2D2M2</accession>
<dbReference type="OrthoDB" id="9803381at2"/>
<dbReference type="Proteomes" id="UP000199516">
    <property type="component" value="Unassembled WGS sequence"/>
</dbReference>
<evidence type="ECO:0000313" key="9">
    <source>
        <dbReference type="Proteomes" id="UP000199516"/>
    </source>
</evidence>
<feature type="transmembrane region" description="Helical" evidence="6">
    <location>
        <begin position="282"/>
        <end position="302"/>
    </location>
</feature>
<evidence type="ECO:0000256" key="1">
    <source>
        <dbReference type="ARBA" id="ARBA00004651"/>
    </source>
</evidence>
<dbReference type="EMBL" id="FONT01000003">
    <property type="protein sequence ID" value="SFE74220.1"/>
    <property type="molecule type" value="Genomic_DNA"/>
</dbReference>
<feature type="transmembrane region" description="Helical" evidence="6">
    <location>
        <begin position="104"/>
        <end position="125"/>
    </location>
</feature>
<keyword evidence="3 6" id="KW-0812">Transmembrane</keyword>
<evidence type="ECO:0000256" key="6">
    <source>
        <dbReference type="SAM" id="Phobius"/>
    </source>
</evidence>